<feature type="region of interest" description="Disordered" evidence="1">
    <location>
        <begin position="349"/>
        <end position="423"/>
    </location>
</feature>
<evidence type="ECO:0000256" key="1">
    <source>
        <dbReference type="SAM" id="MobiDB-lite"/>
    </source>
</evidence>
<feature type="region of interest" description="Disordered" evidence="1">
    <location>
        <begin position="613"/>
        <end position="685"/>
    </location>
</feature>
<feature type="region of interest" description="Disordered" evidence="1">
    <location>
        <begin position="860"/>
        <end position="887"/>
    </location>
</feature>
<feature type="compositionally biased region" description="Low complexity" evidence="1">
    <location>
        <begin position="660"/>
        <end position="681"/>
    </location>
</feature>
<protein>
    <submittedName>
        <fullName evidence="2">Uncharacterized protein</fullName>
    </submittedName>
</protein>
<feature type="region of interest" description="Disordered" evidence="1">
    <location>
        <begin position="95"/>
        <end position="116"/>
    </location>
</feature>
<feature type="compositionally biased region" description="Low complexity" evidence="1">
    <location>
        <begin position="382"/>
        <end position="391"/>
    </location>
</feature>
<evidence type="ECO:0000313" key="2">
    <source>
        <dbReference type="EMBL" id="KAK0540562.1"/>
    </source>
</evidence>
<feature type="compositionally biased region" description="Low complexity" evidence="1">
    <location>
        <begin position="860"/>
        <end position="875"/>
    </location>
</feature>
<feature type="compositionally biased region" description="Low complexity" evidence="1">
    <location>
        <begin position="98"/>
        <end position="116"/>
    </location>
</feature>
<feature type="region of interest" description="Disordered" evidence="1">
    <location>
        <begin position="1"/>
        <end position="44"/>
    </location>
</feature>
<sequence length="912" mass="94583">MTSHRPIVRRQSSQALLTHQDRLRSGPRISPPLNITTLTSPTGDLAPPVYAESFSPVSPTSYGRFGLTLGPEAKDKSHGTPTSLFPTSMYAHLSARRGSGASTSSGSSHGSSPVESSRASSYLSLASLDHTAGGPRTPSYLGLSPRSSTRDLPEDTIVDHLPSSEIACRAVTLIARRTSSSTHDPSSQDSYDFPETAKQVKRNHSSDKEPPSPRTRLSAAALAELELETKCSQGHSDSAATAESNVPQPYAHHNIPSHLRAKLRPKSSGGDSATSCGTVKPGKRFAKGKTAALRPFAMTKQHSRLSRAQDSGDDTDADLCSEAGTETPAVSPSGARVQLRNPFELMRQQDASPAGQARMPPAPRLQPQQPFDDDDDDDGSEQDGSSSGSSSDESEDDAREASASPQRRALVRRSMPSPLALPEGLTNLNLDLSSWRHGEVESAWRQAAKRREERFRKRATVCGVVQIEVDEDDLSSDDCIKTGLGEDVATTERNGSVPATPGSVMREAIQASARMLDGSAHARTTPRPESWSPARFADAGLTSRQVQVFSSTACQDVVEAGSAATGERMTAAMREENVVPVLPSPAHSLPRAPARPIKNKLRAISTLRNPVPLDLSKLQDDGPIPPGLRNSIDRARRASNASSSSASAHRPEAGRIFFLAGNSPASPASPSTTTTSTTAAAGPGGRRISVSMPLFLPLPGPALLGNGAGGALLSPAIATAAISAAVAASSEEHDMLIPEHGSGALSASPARLLRTTAQQSPSSSASGPGRRRSSYAALRRPPSPPLGTSPVEEPALNSLFAALASAANMGAASGNTSGMSPRGAHLPFHAQGGAGDARKHSLVQAAVSAAAAAAAAAAASASSASGSGSSRRSVSLSKSRAPSLADVQLNNHARHGFIVDATAPAPAPAPGA</sequence>
<dbReference type="AlphaFoldDB" id="A0AAN6JNG1"/>
<dbReference type="Proteomes" id="UP001176521">
    <property type="component" value="Unassembled WGS sequence"/>
</dbReference>
<feature type="compositionally biased region" description="Low complexity" evidence="1">
    <location>
        <begin position="755"/>
        <end position="768"/>
    </location>
</feature>
<evidence type="ECO:0000313" key="3">
    <source>
        <dbReference type="Proteomes" id="UP001176521"/>
    </source>
</evidence>
<feature type="compositionally biased region" description="Low complexity" evidence="1">
    <location>
        <begin position="638"/>
        <end position="648"/>
    </location>
</feature>
<name>A0AAN6JNG1_9BASI</name>
<gene>
    <name evidence="2" type="ORF">OC842_000417</name>
</gene>
<feature type="region of interest" description="Disordered" evidence="1">
    <location>
        <begin position="811"/>
        <end position="835"/>
    </location>
</feature>
<feature type="region of interest" description="Disordered" evidence="1">
    <location>
        <begin position="755"/>
        <end position="792"/>
    </location>
</feature>
<organism evidence="2 3">
    <name type="scientific">Tilletia horrida</name>
    <dbReference type="NCBI Taxonomy" id="155126"/>
    <lineage>
        <taxon>Eukaryota</taxon>
        <taxon>Fungi</taxon>
        <taxon>Dikarya</taxon>
        <taxon>Basidiomycota</taxon>
        <taxon>Ustilaginomycotina</taxon>
        <taxon>Exobasidiomycetes</taxon>
        <taxon>Tilletiales</taxon>
        <taxon>Tilletiaceae</taxon>
        <taxon>Tilletia</taxon>
    </lineage>
</organism>
<feature type="region of interest" description="Disordered" evidence="1">
    <location>
        <begin position="128"/>
        <end position="158"/>
    </location>
</feature>
<feature type="region of interest" description="Disordered" evidence="1">
    <location>
        <begin position="177"/>
        <end position="216"/>
    </location>
</feature>
<dbReference type="EMBL" id="JAPDMQ010000011">
    <property type="protein sequence ID" value="KAK0540562.1"/>
    <property type="molecule type" value="Genomic_DNA"/>
</dbReference>
<feature type="region of interest" description="Disordered" evidence="1">
    <location>
        <begin position="262"/>
        <end position="336"/>
    </location>
</feature>
<reference evidence="2" key="1">
    <citation type="journal article" date="2023" name="PhytoFront">
        <title>Draft Genome Resources of Seven Strains of Tilletia horrida, Causal Agent of Kernel Smut of Rice.</title>
        <authorList>
            <person name="Khanal S."/>
            <person name="Antony Babu S."/>
            <person name="Zhou X.G."/>
        </authorList>
    </citation>
    <scope>NUCLEOTIDE SEQUENCE</scope>
    <source>
        <strain evidence="2">TX3</strain>
    </source>
</reference>
<feature type="compositionally biased region" description="Polar residues" evidence="1">
    <location>
        <begin position="33"/>
        <end position="42"/>
    </location>
</feature>
<keyword evidence="3" id="KW-1185">Reference proteome</keyword>
<feature type="compositionally biased region" description="Acidic residues" evidence="1">
    <location>
        <begin position="371"/>
        <end position="381"/>
    </location>
</feature>
<accession>A0AAN6JNG1</accession>
<comment type="caution">
    <text evidence="2">The sequence shown here is derived from an EMBL/GenBank/DDBJ whole genome shotgun (WGS) entry which is preliminary data.</text>
</comment>
<feature type="compositionally biased region" description="Low complexity" evidence="1">
    <location>
        <begin position="178"/>
        <end position="190"/>
    </location>
</feature>
<proteinExistence type="predicted"/>